<comment type="caution">
    <text evidence="1">The sequence shown here is derived from an EMBL/GenBank/DDBJ whole genome shotgun (WGS) entry which is preliminary data.</text>
</comment>
<proteinExistence type="predicted"/>
<evidence type="ECO:0000313" key="2">
    <source>
        <dbReference type="Proteomes" id="UP001141327"/>
    </source>
</evidence>
<accession>A0ABQ8U080</accession>
<evidence type="ECO:0000313" key="1">
    <source>
        <dbReference type="EMBL" id="KAJ4452382.1"/>
    </source>
</evidence>
<name>A0ABQ8U080_9EUKA</name>
<dbReference type="EMBL" id="JAPMOS010000567">
    <property type="protein sequence ID" value="KAJ4452382.1"/>
    <property type="molecule type" value="Genomic_DNA"/>
</dbReference>
<protein>
    <submittedName>
        <fullName evidence="1">Uncharacterized protein</fullName>
    </submittedName>
</protein>
<gene>
    <name evidence="1" type="ORF">PAPYR_13503</name>
</gene>
<organism evidence="1 2">
    <name type="scientific">Paratrimastix pyriformis</name>
    <dbReference type="NCBI Taxonomy" id="342808"/>
    <lineage>
        <taxon>Eukaryota</taxon>
        <taxon>Metamonada</taxon>
        <taxon>Preaxostyla</taxon>
        <taxon>Paratrimastigidae</taxon>
        <taxon>Paratrimastix</taxon>
    </lineage>
</organism>
<sequence length="84" mass="9516">MLFPASASWPEGTLAVVIIVVDSAYFHTLEFRLDGHVLRGFREFNRVMQAPDLWPRLQHTVRRATPPVLSATRRRAVTCMPPSA</sequence>
<dbReference type="Proteomes" id="UP001141327">
    <property type="component" value="Unassembled WGS sequence"/>
</dbReference>
<keyword evidence="2" id="KW-1185">Reference proteome</keyword>
<reference evidence="1" key="1">
    <citation type="journal article" date="2022" name="bioRxiv">
        <title>Genomics of Preaxostyla Flagellates Illuminates Evolutionary Transitions and the Path Towards Mitochondrial Loss.</title>
        <authorList>
            <person name="Novak L.V.F."/>
            <person name="Treitli S.C."/>
            <person name="Pyrih J."/>
            <person name="Halakuc P."/>
            <person name="Pipaliya S.V."/>
            <person name="Vacek V."/>
            <person name="Brzon O."/>
            <person name="Soukal P."/>
            <person name="Eme L."/>
            <person name="Dacks J.B."/>
            <person name="Karnkowska A."/>
            <person name="Elias M."/>
            <person name="Hampl V."/>
        </authorList>
    </citation>
    <scope>NUCLEOTIDE SEQUENCE</scope>
    <source>
        <strain evidence="1">RCP-MX</strain>
    </source>
</reference>